<dbReference type="InterPro" id="IPR036388">
    <property type="entry name" value="WH-like_DNA-bd_sf"/>
</dbReference>
<dbReference type="InterPro" id="IPR036217">
    <property type="entry name" value="MethylDNA_cys_MeTrfase_DNAb"/>
</dbReference>
<reference evidence="11 12" key="1">
    <citation type="submission" date="2023-02" db="EMBL/GenBank/DDBJ databases">
        <title>Bacterial whole genome sequence for Curvibacter sp. HBC28.</title>
        <authorList>
            <person name="Le V."/>
            <person name="Ko S.-R."/>
            <person name="Ahn C.-Y."/>
            <person name="Oh H.-M."/>
        </authorList>
    </citation>
    <scope>NUCLEOTIDE SEQUENCE [LARGE SCALE GENOMIC DNA]</scope>
    <source>
        <strain evidence="11 12">HBC28</strain>
    </source>
</reference>
<dbReference type="SUPFAM" id="SSF46767">
    <property type="entry name" value="Methylated DNA-protein cysteine methyltransferase, C-terminal domain"/>
    <property type="match status" value="1"/>
</dbReference>
<dbReference type="EC" id="2.1.1.63" evidence="8"/>
<comment type="subcellular location">
    <subcellularLocation>
        <location evidence="8">Cytoplasm</location>
    </subcellularLocation>
</comment>
<dbReference type="EMBL" id="JAQSIO010000003">
    <property type="protein sequence ID" value="MDD0815014.1"/>
    <property type="molecule type" value="Genomic_DNA"/>
</dbReference>
<dbReference type="InterPro" id="IPR008332">
    <property type="entry name" value="MethylG_MeTrfase_N"/>
</dbReference>
<evidence type="ECO:0000313" key="12">
    <source>
        <dbReference type="Proteomes" id="UP001528672"/>
    </source>
</evidence>
<keyword evidence="3 8" id="KW-0489">Methyltransferase</keyword>
<dbReference type="PANTHER" id="PTHR10815:SF5">
    <property type="entry name" value="METHYLATED-DNA--PROTEIN-CYSTEINE METHYLTRANSFERASE"/>
    <property type="match status" value="1"/>
</dbReference>
<comment type="miscellaneous">
    <text evidence="8">This enzyme catalyzes only one turnover and therefore is not strictly catalytic. According to one definition, an enzyme is a biocatalyst that acts repeatedly and over many reaction cycles.</text>
</comment>
<comment type="catalytic activity">
    <reaction evidence="7 8">
        <text>a 6-O-methyl-2'-deoxyguanosine in DNA + L-cysteinyl-[protein] = S-methyl-L-cysteinyl-[protein] + a 2'-deoxyguanosine in DNA</text>
        <dbReference type="Rhea" id="RHEA:24000"/>
        <dbReference type="Rhea" id="RHEA-COMP:10131"/>
        <dbReference type="Rhea" id="RHEA-COMP:10132"/>
        <dbReference type="Rhea" id="RHEA-COMP:11367"/>
        <dbReference type="Rhea" id="RHEA-COMP:11368"/>
        <dbReference type="ChEBI" id="CHEBI:29950"/>
        <dbReference type="ChEBI" id="CHEBI:82612"/>
        <dbReference type="ChEBI" id="CHEBI:85445"/>
        <dbReference type="ChEBI" id="CHEBI:85448"/>
        <dbReference type="EC" id="2.1.1.63"/>
    </reaction>
</comment>
<keyword evidence="2 8" id="KW-0963">Cytoplasm</keyword>
<evidence type="ECO:0000259" key="10">
    <source>
        <dbReference type="Pfam" id="PF02870"/>
    </source>
</evidence>
<dbReference type="Pfam" id="PF02870">
    <property type="entry name" value="Methyltransf_1N"/>
    <property type="match status" value="1"/>
</dbReference>
<keyword evidence="6 8" id="KW-0234">DNA repair</keyword>
<protein>
    <recommendedName>
        <fullName evidence="8">Methylated-DNA--protein-cysteine methyltransferase</fullName>
        <ecNumber evidence="8">2.1.1.63</ecNumber>
    </recommendedName>
    <alternativeName>
        <fullName evidence="8">6-O-methylguanine-DNA methyltransferase</fullName>
        <shortName evidence="8">MGMT</shortName>
    </alternativeName>
    <alternativeName>
        <fullName evidence="8">O-6-methylguanine-DNA-alkyltransferase</fullName>
    </alternativeName>
</protein>
<evidence type="ECO:0000256" key="5">
    <source>
        <dbReference type="ARBA" id="ARBA00022763"/>
    </source>
</evidence>
<dbReference type="InterPro" id="IPR036631">
    <property type="entry name" value="MGMT_N_sf"/>
</dbReference>
<feature type="active site" description="Nucleophile; methyl group acceptor" evidence="8">
    <location>
        <position position="143"/>
    </location>
</feature>
<dbReference type="InterPro" id="IPR014048">
    <property type="entry name" value="MethylDNA_cys_MeTrfase_DNA-bd"/>
</dbReference>
<evidence type="ECO:0000313" key="11">
    <source>
        <dbReference type="EMBL" id="MDD0815014.1"/>
    </source>
</evidence>
<dbReference type="SUPFAM" id="SSF53155">
    <property type="entry name" value="Methylated DNA-protein cysteine methyltransferase domain"/>
    <property type="match status" value="1"/>
</dbReference>
<evidence type="ECO:0000256" key="3">
    <source>
        <dbReference type="ARBA" id="ARBA00022603"/>
    </source>
</evidence>
<evidence type="ECO:0000259" key="9">
    <source>
        <dbReference type="Pfam" id="PF01035"/>
    </source>
</evidence>
<dbReference type="Gene3D" id="1.10.10.10">
    <property type="entry name" value="Winged helix-like DNA-binding domain superfamily/Winged helix DNA-binding domain"/>
    <property type="match status" value="1"/>
</dbReference>
<accession>A0ABT5MG83</accession>
<comment type="caution">
    <text evidence="11">The sequence shown here is derived from an EMBL/GenBank/DDBJ whole genome shotgun (WGS) entry which is preliminary data.</text>
</comment>
<dbReference type="CDD" id="cd06445">
    <property type="entry name" value="ATase"/>
    <property type="match status" value="1"/>
</dbReference>
<evidence type="ECO:0000256" key="7">
    <source>
        <dbReference type="ARBA" id="ARBA00049348"/>
    </source>
</evidence>
<feature type="domain" description="Methylated-DNA-[protein]-cysteine S-methyltransferase DNA binding" evidence="9">
    <location>
        <begin position="92"/>
        <end position="171"/>
    </location>
</feature>
<comment type="function">
    <text evidence="8">Involved in the cellular defense against the biological effects of O6-methylguanine (O6-MeG) and O4-methylthymine (O4-MeT) in DNA. Repairs the methylated nucleobase in DNA by stoichiometrically transferring the methyl group to a cysteine residue in the enzyme. This is a suicide reaction: the enzyme is irreversibly inactivated.</text>
</comment>
<keyword evidence="5 8" id="KW-0227">DNA damage</keyword>
<dbReference type="HAMAP" id="MF_00772">
    <property type="entry name" value="OGT"/>
    <property type="match status" value="1"/>
</dbReference>
<dbReference type="InterPro" id="IPR023546">
    <property type="entry name" value="MGMT"/>
</dbReference>
<organism evidence="11 12">
    <name type="scientific">Curvibacter microcysteis</name>
    <dbReference type="NCBI Taxonomy" id="3026419"/>
    <lineage>
        <taxon>Bacteria</taxon>
        <taxon>Pseudomonadati</taxon>
        <taxon>Pseudomonadota</taxon>
        <taxon>Betaproteobacteria</taxon>
        <taxon>Burkholderiales</taxon>
        <taxon>Comamonadaceae</taxon>
        <taxon>Curvibacter</taxon>
    </lineage>
</organism>
<dbReference type="PANTHER" id="PTHR10815">
    <property type="entry name" value="METHYLATED-DNA--PROTEIN-CYSTEINE METHYLTRANSFERASE"/>
    <property type="match status" value="1"/>
</dbReference>
<evidence type="ECO:0000256" key="4">
    <source>
        <dbReference type="ARBA" id="ARBA00022679"/>
    </source>
</evidence>
<dbReference type="Proteomes" id="UP001528672">
    <property type="component" value="Unassembled WGS sequence"/>
</dbReference>
<name>A0ABT5MG83_9BURK</name>
<dbReference type="Pfam" id="PF01035">
    <property type="entry name" value="DNA_binding_1"/>
    <property type="match status" value="1"/>
</dbReference>
<evidence type="ECO:0000256" key="6">
    <source>
        <dbReference type="ARBA" id="ARBA00023204"/>
    </source>
</evidence>
<dbReference type="InterPro" id="IPR001497">
    <property type="entry name" value="MethylDNA_cys_MeTrfase_AS"/>
</dbReference>
<feature type="domain" description="Methylguanine DNA methyltransferase ribonuclease-like" evidence="10">
    <location>
        <begin position="17"/>
        <end position="87"/>
    </location>
</feature>
<gene>
    <name evidence="11" type="ORF">PSQ39_10265</name>
</gene>
<keyword evidence="12" id="KW-1185">Reference proteome</keyword>
<dbReference type="RefSeq" id="WP_273926677.1">
    <property type="nucleotide sequence ID" value="NZ_JAQSIO010000003.1"/>
</dbReference>
<comment type="similarity">
    <text evidence="8">Belongs to the MGMT family.</text>
</comment>
<comment type="catalytic activity">
    <reaction evidence="1 8">
        <text>a 4-O-methyl-thymidine in DNA + L-cysteinyl-[protein] = a thymidine in DNA + S-methyl-L-cysteinyl-[protein]</text>
        <dbReference type="Rhea" id="RHEA:53428"/>
        <dbReference type="Rhea" id="RHEA-COMP:10131"/>
        <dbReference type="Rhea" id="RHEA-COMP:10132"/>
        <dbReference type="Rhea" id="RHEA-COMP:13555"/>
        <dbReference type="Rhea" id="RHEA-COMP:13556"/>
        <dbReference type="ChEBI" id="CHEBI:29950"/>
        <dbReference type="ChEBI" id="CHEBI:82612"/>
        <dbReference type="ChEBI" id="CHEBI:137386"/>
        <dbReference type="ChEBI" id="CHEBI:137387"/>
        <dbReference type="EC" id="2.1.1.63"/>
    </reaction>
</comment>
<proteinExistence type="inferred from homology"/>
<evidence type="ECO:0000256" key="8">
    <source>
        <dbReference type="HAMAP-Rule" id="MF_00772"/>
    </source>
</evidence>
<dbReference type="Gene3D" id="3.30.160.70">
    <property type="entry name" value="Methylated DNA-protein cysteine methyltransferase domain"/>
    <property type="match status" value="1"/>
</dbReference>
<evidence type="ECO:0000256" key="1">
    <source>
        <dbReference type="ARBA" id="ARBA00001286"/>
    </source>
</evidence>
<keyword evidence="4 8" id="KW-0808">Transferase</keyword>
<dbReference type="NCBIfam" id="TIGR00589">
    <property type="entry name" value="ogt"/>
    <property type="match status" value="1"/>
</dbReference>
<sequence length="203" mass="20925">MSPTPRPSATAPLQLAFDSPLGPLHLAATERGLCGAWFLGQRHAPAELTGPQAWPQAPTHPLLCAARDQLQAYLRGESTGFSVPLDLSQGTPFQQAVWQALCAIPRGQCTGYGALAAQLGRPQAARAVGAAVGRNPVSVIVPCHRVLGADGSLTGYAGGLDRKTALLQLEGLALPTVAQAQPQARTRAHAASTQGVLFTGATA</sequence>
<evidence type="ECO:0000256" key="2">
    <source>
        <dbReference type="ARBA" id="ARBA00022490"/>
    </source>
</evidence>
<dbReference type="PROSITE" id="PS00374">
    <property type="entry name" value="MGMT"/>
    <property type="match status" value="1"/>
</dbReference>